<reference evidence="2" key="1">
    <citation type="journal article" date="2021" name="Genome Biol. Evol.">
        <title>A High-Quality Reference Genome for a Parasitic Bivalve with Doubly Uniparental Inheritance (Bivalvia: Unionida).</title>
        <authorList>
            <person name="Smith C.H."/>
        </authorList>
    </citation>
    <scope>NUCLEOTIDE SEQUENCE</scope>
    <source>
        <strain evidence="2">CHS0354</strain>
    </source>
</reference>
<gene>
    <name evidence="2" type="ORF">CHS0354_014333</name>
</gene>
<reference evidence="2" key="2">
    <citation type="journal article" date="2021" name="Genome Biol. Evol.">
        <title>Developing a high-quality reference genome for a parasitic bivalve with doubly uniparental inheritance (Bivalvia: Unionida).</title>
        <authorList>
            <person name="Smith C.H."/>
        </authorList>
    </citation>
    <scope>NUCLEOTIDE SEQUENCE</scope>
    <source>
        <strain evidence="2">CHS0354</strain>
        <tissue evidence="2">Mantle</tissue>
    </source>
</reference>
<evidence type="ECO:0000313" key="3">
    <source>
        <dbReference type="Proteomes" id="UP001195483"/>
    </source>
</evidence>
<keyword evidence="3" id="KW-1185">Reference proteome</keyword>
<proteinExistence type="predicted"/>
<evidence type="ECO:0000313" key="2">
    <source>
        <dbReference type="EMBL" id="KAK3593792.1"/>
    </source>
</evidence>
<name>A0AAE0VYD5_9BIVA</name>
<dbReference type="Proteomes" id="UP001195483">
    <property type="component" value="Unassembled WGS sequence"/>
</dbReference>
<feature type="region of interest" description="Disordered" evidence="1">
    <location>
        <begin position="1"/>
        <end position="37"/>
    </location>
</feature>
<evidence type="ECO:0000256" key="1">
    <source>
        <dbReference type="SAM" id="MobiDB-lite"/>
    </source>
</evidence>
<accession>A0AAE0VYD5</accession>
<protein>
    <submittedName>
        <fullName evidence="2">Uncharacterized protein</fullName>
    </submittedName>
</protein>
<organism evidence="2 3">
    <name type="scientific">Potamilus streckersoni</name>
    <dbReference type="NCBI Taxonomy" id="2493646"/>
    <lineage>
        <taxon>Eukaryota</taxon>
        <taxon>Metazoa</taxon>
        <taxon>Spiralia</taxon>
        <taxon>Lophotrochozoa</taxon>
        <taxon>Mollusca</taxon>
        <taxon>Bivalvia</taxon>
        <taxon>Autobranchia</taxon>
        <taxon>Heteroconchia</taxon>
        <taxon>Palaeoheterodonta</taxon>
        <taxon>Unionida</taxon>
        <taxon>Unionoidea</taxon>
        <taxon>Unionidae</taxon>
        <taxon>Ambleminae</taxon>
        <taxon>Lampsilini</taxon>
        <taxon>Potamilus</taxon>
    </lineage>
</organism>
<feature type="compositionally biased region" description="Polar residues" evidence="1">
    <location>
        <begin position="1"/>
        <end position="22"/>
    </location>
</feature>
<comment type="caution">
    <text evidence="2">The sequence shown here is derived from an EMBL/GenBank/DDBJ whole genome shotgun (WGS) entry which is preliminary data.</text>
</comment>
<reference evidence="2" key="3">
    <citation type="submission" date="2023-05" db="EMBL/GenBank/DDBJ databases">
        <authorList>
            <person name="Smith C.H."/>
        </authorList>
    </citation>
    <scope>NUCLEOTIDE SEQUENCE</scope>
    <source>
        <strain evidence="2">CHS0354</strain>
        <tissue evidence="2">Mantle</tissue>
    </source>
</reference>
<sequence length="108" mass="12148">MPEKIPTTNTSSSLPQDQQQNLKGDMQEEQPFGEQHKRSKNCADCRALVTTSQCCLGVTTKPNKPQGERDNNKPMLFQASKAQPPLVPLCIQLRRQAHDVTTSQCQRR</sequence>
<dbReference type="EMBL" id="JAEAOA010000884">
    <property type="protein sequence ID" value="KAK3593792.1"/>
    <property type="molecule type" value="Genomic_DNA"/>
</dbReference>
<dbReference type="AlphaFoldDB" id="A0AAE0VYD5"/>